<evidence type="ECO:0000256" key="1">
    <source>
        <dbReference type="ARBA" id="ARBA00010838"/>
    </source>
</evidence>
<dbReference type="GO" id="GO:0008422">
    <property type="term" value="F:beta-glucosidase activity"/>
    <property type="evidence" value="ECO:0007669"/>
    <property type="project" value="TreeGrafter"/>
</dbReference>
<gene>
    <name evidence="4" type="ORF">S12H4_55083</name>
</gene>
<feature type="non-terminal residue" evidence="4">
    <location>
        <position position="1"/>
    </location>
</feature>
<dbReference type="PANTHER" id="PTHR10353:SF36">
    <property type="entry name" value="LP05116P"/>
    <property type="match status" value="1"/>
</dbReference>
<proteinExistence type="inferred from homology"/>
<comment type="caution">
    <text evidence="4">The sequence shown here is derived from an EMBL/GenBank/DDBJ whole genome shotgun (WGS) entry which is preliminary data.</text>
</comment>
<dbReference type="EMBL" id="BARW01035296">
    <property type="protein sequence ID" value="GAJ19270.1"/>
    <property type="molecule type" value="Genomic_DNA"/>
</dbReference>
<dbReference type="PANTHER" id="PTHR10353">
    <property type="entry name" value="GLYCOSYL HYDROLASE"/>
    <property type="match status" value="1"/>
</dbReference>
<dbReference type="Gene3D" id="3.20.20.80">
    <property type="entry name" value="Glycosidases"/>
    <property type="match status" value="1"/>
</dbReference>
<protein>
    <submittedName>
        <fullName evidence="4">Uncharacterized protein</fullName>
    </submittedName>
</protein>
<dbReference type="SUPFAM" id="SSF51445">
    <property type="entry name" value="(Trans)glycosidases"/>
    <property type="match status" value="1"/>
</dbReference>
<evidence type="ECO:0000256" key="3">
    <source>
        <dbReference type="ARBA" id="ARBA00023295"/>
    </source>
</evidence>
<name>X1VZY6_9ZZZZ</name>
<dbReference type="GO" id="GO:0005829">
    <property type="term" value="C:cytosol"/>
    <property type="evidence" value="ECO:0007669"/>
    <property type="project" value="TreeGrafter"/>
</dbReference>
<dbReference type="Pfam" id="PF00232">
    <property type="entry name" value="Glyco_hydro_1"/>
    <property type="match status" value="1"/>
</dbReference>
<reference evidence="4" key="1">
    <citation type="journal article" date="2014" name="Front. Microbiol.">
        <title>High frequency of phylogenetically diverse reductive dehalogenase-homologous genes in deep subseafloor sedimentary metagenomes.</title>
        <authorList>
            <person name="Kawai M."/>
            <person name="Futagami T."/>
            <person name="Toyoda A."/>
            <person name="Takaki Y."/>
            <person name="Nishi S."/>
            <person name="Hori S."/>
            <person name="Arai W."/>
            <person name="Tsubouchi T."/>
            <person name="Morono Y."/>
            <person name="Uchiyama I."/>
            <person name="Ito T."/>
            <person name="Fujiyama A."/>
            <person name="Inagaki F."/>
            <person name="Takami H."/>
        </authorList>
    </citation>
    <scope>NUCLEOTIDE SEQUENCE</scope>
    <source>
        <strain evidence="4">Expedition CK06-06</strain>
    </source>
</reference>
<comment type="similarity">
    <text evidence="1">Belongs to the glycosyl hydrolase 1 family.</text>
</comment>
<organism evidence="4">
    <name type="scientific">marine sediment metagenome</name>
    <dbReference type="NCBI Taxonomy" id="412755"/>
    <lineage>
        <taxon>unclassified sequences</taxon>
        <taxon>metagenomes</taxon>
        <taxon>ecological metagenomes</taxon>
    </lineage>
</organism>
<dbReference type="GO" id="GO:0016052">
    <property type="term" value="P:carbohydrate catabolic process"/>
    <property type="evidence" value="ECO:0007669"/>
    <property type="project" value="TreeGrafter"/>
</dbReference>
<keyword evidence="3" id="KW-0326">Glycosidase</keyword>
<dbReference type="AlphaFoldDB" id="X1VZY6"/>
<sequence length="172" mass="20080">EFYKKLIDELIRNNIKPTVTLFHWDLPMWAYDMGGWLNRDSVKWFKEYAVKVFEELNDSVKFWITHNEPYCASILGYNLGIHAPGHKNTREALIAAHHILLSHGAAVEAFREFCFKDSKIGITLNLTPFYSVSDSEEDIEASFRGDGLSNRWFLDPIFKAFYPENQIKHSEF</sequence>
<accession>X1VZY6</accession>
<dbReference type="InterPro" id="IPR017853">
    <property type="entry name" value="GH"/>
</dbReference>
<keyword evidence="2" id="KW-0378">Hydrolase</keyword>
<evidence type="ECO:0000256" key="2">
    <source>
        <dbReference type="ARBA" id="ARBA00022801"/>
    </source>
</evidence>
<dbReference type="InterPro" id="IPR001360">
    <property type="entry name" value="Glyco_hydro_1"/>
</dbReference>
<evidence type="ECO:0000313" key="4">
    <source>
        <dbReference type="EMBL" id="GAJ19270.1"/>
    </source>
</evidence>